<evidence type="ECO:0000313" key="7">
    <source>
        <dbReference type="EMBL" id="EMR09736.1"/>
    </source>
</evidence>
<dbReference type="Pfam" id="PF04383">
    <property type="entry name" value="KilA-N"/>
    <property type="match status" value="1"/>
</dbReference>
<dbReference type="Proteomes" id="UP000011958">
    <property type="component" value="Unassembled WGS sequence"/>
</dbReference>
<evidence type="ECO:0000256" key="3">
    <source>
        <dbReference type="ARBA" id="ARBA00023125"/>
    </source>
</evidence>
<dbReference type="GO" id="GO:0005634">
    <property type="term" value="C:nucleus"/>
    <property type="evidence" value="ECO:0007669"/>
    <property type="project" value="TreeGrafter"/>
</dbReference>
<dbReference type="GO" id="GO:0043565">
    <property type="term" value="F:sequence-specific DNA binding"/>
    <property type="evidence" value="ECO:0007669"/>
    <property type="project" value="TreeGrafter"/>
</dbReference>
<keyword evidence="8" id="KW-1185">Reference proteome</keyword>
<dbReference type="GeneID" id="19895615"/>
<reference evidence="8" key="1">
    <citation type="journal article" date="2016" name="Nat. Commun.">
        <title>Genome analysis of three Pneumocystis species reveals adaptation mechanisms to life exclusively in mammalian hosts.</title>
        <authorList>
            <person name="Ma L."/>
            <person name="Chen Z."/>
            <person name="Huang D.W."/>
            <person name="Kutty G."/>
            <person name="Ishihara M."/>
            <person name="Wang H."/>
            <person name="Abouelleil A."/>
            <person name="Bishop L."/>
            <person name="Davey E."/>
            <person name="Deng R."/>
            <person name="Deng X."/>
            <person name="Fan L."/>
            <person name="Fantoni G."/>
            <person name="Fitzgerald M."/>
            <person name="Gogineni E."/>
            <person name="Goldberg J.M."/>
            <person name="Handley G."/>
            <person name="Hu X."/>
            <person name="Huber C."/>
            <person name="Jiao X."/>
            <person name="Jones K."/>
            <person name="Levin J.Z."/>
            <person name="Liu Y."/>
            <person name="Macdonald P."/>
            <person name="Melnikov A."/>
            <person name="Raley C."/>
            <person name="Sassi M."/>
            <person name="Sherman B.T."/>
            <person name="Song X."/>
            <person name="Sykes S."/>
            <person name="Tran B."/>
            <person name="Walsh L."/>
            <person name="Xia Y."/>
            <person name="Yang J."/>
            <person name="Young S."/>
            <person name="Zeng Q."/>
            <person name="Zheng X."/>
            <person name="Stephens R."/>
            <person name="Nusbaum C."/>
            <person name="Birren B.W."/>
            <person name="Azadi P."/>
            <person name="Lempicki R.A."/>
            <person name="Cuomo C.A."/>
            <person name="Kovacs J.A."/>
        </authorList>
    </citation>
    <scope>NUCLEOTIDE SEQUENCE [LARGE SCALE GENOMIC DNA]</scope>
    <source>
        <strain evidence="8">B123</strain>
    </source>
</reference>
<evidence type="ECO:0000256" key="5">
    <source>
        <dbReference type="SAM" id="MobiDB-lite"/>
    </source>
</evidence>
<evidence type="ECO:0000313" key="8">
    <source>
        <dbReference type="Proteomes" id="UP000011958"/>
    </source>
</evidence>
<dbReference type="RefSeq" id="XP_007873897.1">
    <property type="nucleotide sequence ID" value="XM_007875706.1"/>
</dbReference>
<accession>M7NRJ7</accession>
<dbReference type="STRING" id="1069680.M7NRJ7"/>
<sequence length="642" mass="72957">MAHVSVLKIRSMQNSVPILLTQQNDPILPKRSRARPAEPMKGEQPSQNSTLAYTVSEAGRESNEQADLSEFDPTGQTCPPGGKPRVTTTFWEDEGTLCFQVEAKSVCVARREDNDMINGTKLLNVAGMSRGKRDGILKGEKVRSVVKVGAMHLKGVWIPFERALEFANKEHITDLLYPLFVTNIKAFLYHPTNYVRTTAVMAAAQHFQMLRLSRNRNQSVTRRLKERQMTPPHTAPILVNRRWSQEGTMPTNTSTYMNASTVTQSLPVTPVTTPPGYFLRSAVHSSQETSQNYVFSYSEPRSKICHGKRFQQTYETPILRSLWEISRERRASASSVSLDQEELKQASEEDYIKHQPLYREMLSQQNQPLHEIMVQNPSLLSPVSHEYIQKEGIHANSGVSMTIPGLVYQASDDASTINSQSSYSYQSVDDTYLYLPNTTNMPSTLNDIDPGQTSAHFPITTGINQWRQQDVLNSRHYSIDHNKEPSMFMKTWSPQTWKEASRCKGFYHQMVDASLDNQLSRSASIDQAYLSLRNISDNHQNNHSDIHLNMERIANEDETDEFSNGKYIEQDMSTSSSFNSVLLSDVSDIKANMFSNVIKPHKRRKTIHEYMPVLIQKNKTNADLNQNVYNMETHGCHLVLDI</sequence>
<evidence type="ECO:0000256" key="2">
    <source>
        <dbReference type="ARBA" id="ARBA00023015"/>
    </source>
</evidence>
<dbReference type="HOGENOM" id="CLU_426482_0_0_1"/>
<dbReference type="SMART" id="SM01252">
    <property type="entry name" value="KilA-N"/>
    <property type="match status" value="1"/>
</dbReference>
<keyword evidence="2" id="KW-0805">Transcription regulation</keyword>
<keyword evidence="3" id="KW-0238">DNA-binding</keyword>
<name>M7NRJ7_PNEMU</name>
<dbReference type="FunFam" id="3.10.260.10:FF:000003">
    <property type="entry name" value="Ascospore maturation 1 protein"/>
    <property type="match status" value="1"/>
</dbReference>
<keyword evidence="4" id="KW-0804">Transcription</keyword>
<comment type="caution">
    <text evidence="7">The sequence shown here is derived from an EMBL/GenBank/DDBJ whole genome shotgun (WGS) entry which is preliminary data.</text>
</comment>
<evidence type="ECO:0000256" key="4">
    <source>
        <dbReference type="ARBA" id="ARBA00023163"/>
    </source>
</evidence>
<evidence type="ECO:0000256" key="1">
    <source>
        <dbReference type="ARBA" id="ARBA00007247"/>
    </source>
</evidence>
<dbReference type="EMBL" id="AFWA02000009">
    <property type="protein sequence ID" value="EMR09736.1"/>
    <property type="molecule type" value="Genomic_DNA"/>
</dbReference>
<dbReference type="VEuPathDB" id="FungiDB:PNEG_01921"/>
<feature type="region of interest" description="Disordered" evidence="5">
    <location>
        <begin position="23"/>
        <end position="82"/>
    </location>
</feature>
<protein>
    <recommendedName>
        <fullName evidence="6">HTH APSES-type domain-containing protein</fullName>
    </recommendedName>
</protein>
<gene>
    <name evidence="7" type="ORF">PNEG_01921</name>
</gene>
<comment type="similarity">
    <text evidence="1">Belongs to the EFG1/PHD1/stuA family.</text>
</comment>
<dbReference type="InterPro" id="IPR029790">
    <property type="entry name" value="EFG1/Phd1/StuA"/>
</dbReference>
<dbReference type="AlphaFoldDB" id="M7NRJ7"/>
<dbReference type="eggNOG" id="ENOG502QW2C">
    <property type="taxonomic scope" value="Eukaryota"/>
</dbReference>
<dbReference type="SUPFAM" id="SSF54616">
    <property type="entry name" value="DNA-binding domain of Mlu1-box binding protein MBP1"/>
    <property type="match status" value="1"/>
</dbReference>
<dbReference type="InterPro" id="IPR003163">
    <property type="entry name" value="Tscrpt_reg_HTH_APSES-type"/>
</dbReference>
<feature type="domain" description="HTH APSES-type" evidence="6">
    <location>
        <begin position="85"/>
        <end position="191"/>
    </location>
</feature>
<dbReference type="PANTHER" id="PTHR47792">
    <property type="entry name" value="PROTEIN SOK2-RELATED"/>
    <property type="match status" value="1"/>
</dbReference>
<dbReference type="OrthoDB" id="5407653at2759"/>
<dbReference type="InterPro" id="IPR018004">
    <property type="entry name" value="KilA/APSES_HTH"/>
</dbReference>
<proteinExistence type="inferred from homology"/>
<feature type="compositionally biased region" description="Polar residues" evidence="5">
    <location>
        <begin position="44"/>
        <end position="53"/>
    </location>
</feature>
<dbReference type="PANTHER" id="PTHR47792:SF1">
    <property type="entry name" value="PROTEIN SOK2-RELATED"/>
    <property type="match status" value="1"/>
</dbReference>
<organism evidence="7 8">
    <name type="scientific">Pneumocystis murina (strain B123)</name>
    <name type="common">Mouse pneumocystis pneumonia agent</name>
    <name type="synonym">Pneumocystis carinii f. sp. muris</name>
    <dbReference type="NCBI Taxonomy" id="1069680"/>
    <lineage>
        <taxon>Eukaryota</taxon>
        <taxon>Fungi</taxon>
        <taxon>Dikarya</taxon>
        <taxon>Ascomycota</taxon>
        <taxon>Taphrinomycotina</taxon>
        <taxon>Pneumocystomycetes</taxon>
        <taxon>Pneumocystaceae</taxon>
        <taxon>Pneumocystis</taxon>
    </lineage>
</organism>
<dbReference type="Gene3D" id="3.10.260.10">
    <property type="entry name" value="Transcription regulator HTH, APSES-type DNA-binding domain"/>
    <property type="match status" value="1"/>
</dbReference>
<dbReference type="InterPro" id="IPR036887">
    <property type="entry name" value="HTH_APSES_sf"/>
</dbReference>
<dbReference type="PROSITE" id="PS51299">
    <property type="entry name" value="HTH_APSES"/>
    <property type="match status" value="1"/>
</dbReference>
<evidence type="ECO:0000259" key="6">
    <source>
        <dbReference type="PROSITE" id="PS51299"/>
    </source>
</evidence>
<dbReference type="GO" id="GO:0045944">
    <property type="term" value="P:positive regulation of transcription by RNA polymerase II"/>
    <property type="evidence" value="ECO:0007669"/>
    <property type="project" value="TreeGrafter"/>
</dbReference>
<dbReference type="GO" id="GO:0003700">
    <property type="term" value="F:DNA-binding transcription factor activity"/>
    <property type="evidence" value="ECO:0007669"/>
    <property type="project" value="TreeGrafter"/>
</dbReference>